<keyword evidence="5" id="KW-1185">Reference proteome</keyword>
<sequence length="138" mass="14841">MKFKMVAAWQYAKKNFVFPKNIIFFGLVLLLILGFSTAVNLIPLAQPATAQVAPLSTTIPRYAVTAEFGRDRAGSDYTSFVTTSPSASVCQESCINDSRCSAYTYVRPGVQGTNAVCYLKSVAPPLTPNSCCVSGVKL</sequence>
<dbReference type="SUPFAM" id="SSF57414">
    <property type="entry name" value="Hairpin loop containing domain-like"/>
    <property type="match status" value="1"/>
</dbReference>
<evidence type="ECO:0000256" key="1">
    <source>
        <dbReference type="ARBA" id="ARBA00022737"/>
    </source>
</evidence>
<dbReference type="Proteomes" id="UP001199525">
    <property type="component" value="Unassembled WGS sequence"/>
</dbReference>
<evidence type="ECO:0000256" key="2">
    <source>
        <dbReference type="ARBA" id="ARBA00023157"/>
    </source>
</evidence>
<accession>A0ABS8IJH3</accession>
<dbReference type="RefSeq" id="WP_229489774.1">
    <property type="nucleotide sequence ID" value="NZ_JAIVFQ010000101.1"/>
</dbReference>
<keyword evidence="2" id="KW-1015">Disulfide bond</keyword>
<organism evidence="4 5">
    <name type="scientific">Nostoc favosum CHAB5714</name>
    <dbReference type="NCBI Taxonomy" id="2780399"/>
    <lineage>
        <taxon>Bacteria</taxon>
        <taxon>Bacillati</taxon>
        <taxon>Cyanobacteriota</taxon>
        <taxon>Cyanophyceae</taxon>
        <taxon>Nostocales</taxon>
        <taxon>Nostocaceae</taxon>
        <taxon>Nostoc</taxon>
        <taxon>Nostoc favosum</taxon>
    </lineage>
</organism>
<dbReference type="InterPro" id="IPR003609">
    <property type="entry name" value="Pan_app"/>
</dbReference>
<dbReference type="EMBL" id="JAIVFQ010000101">
    <property type="protein sequence ID" value="MCC5603974.1"/>
    <property type="molecule type" value="Genomic_DNA"/>
</dbReference>
<dbReference type="Pfam" id="PF14295">
    <property type="entry name" value="PAN_4"/>
    <property type="match status" value="1"/>
</dbReference>
<name>A0ABS8IJH3_9NOSO</name>
<feature type="domain" description="Apple" evidence="3">
    <location>
        <begin position="71"/>
        <end position="120"/>
    </location>
</feature>
<dbReference type="Gene3D" id="3.50.4.10">
    <property type="entry name" value="Hepatocyte Growth Factor"/>
    <property type="match status" value="1"/>
</dbReference>
<protein>
    <submittedName>
        <fullName evidence="4">PAN domain-containing protein</fullName>
    </submittedName>
</protein>
<keyword evidence="1" id="KW-0677">Repeat</keyword>
<gene>
    <name evidence="4" type="ORF">LC586_33610</name>
</gene>
<evidence type="ECO:0000259" key="3">
    <source>
        <dbReference type="Pfam" id="PF14295"/>
    </source>
</evidence>
<dbReference type="CDD" id="cd01100">
    <property type="entry name" value="APPLE_Factor_XI_like"/>
    <property type="match status" value="1"/>
</dbReference>
<dbReference type="InterPro" id="IPR000177">
    <property type="entry name" value="Apple"/>
</dbReference>
<evidence type="ECO:0000313" key="5">
    <source>
        <dbReference type="Proteomes" id="UP001199525"/>
    </source>
</evidence>
<reference evidence="4 5" key="1">
    <citation type="journal article" date="2021" name="Microorganisms">
        <title>Genome Evolution of Filamentous Cyanobacterium Nostoc Species: From Facultative Symbiosis to Free Living.</title>
        <authorList>
            <person name="Huo D."/>
            <person name="Li H."/>
            <person name="Cai F."/>
            <person name="Guo X."/>
            <person name="Qiao Z."/>
            <person name="Wang W."/>
            <person name="Yu G."/>
            <person name="Li R."/>
        </authorList>
    </citation>
    <scope>NUCLEOTIDE SEQUENCE [LARGE SCALE GENOMIC DNA]</scope>
    <source>
        <strain evidence="4 5">CHAB 5714</strain>
    </source>
</reference>
<proteinExistence type="predicted"/>
<comment type="caution">
    <text evidence="4">The sequence shown here is derived from an EMBL/GenBank/DDBJ whole genome shotgun (WGS) entry which is preliminary data.</text>
</comment>
<evidence type="ECO:0000313" key="4">
    <source>
        <dbReference type="EMBL" id="MCC5603974.1"/>
    </source>
</evidence>